<dbReference type="PANTHER" id="PTHR35043:SF7">
    <property type="entry name" value="TRANSCRIPTION FACTOR DOMAIN-CONTAINING PROTEIN"/>
    <property type="match status" value="1"/>
</dbReference>
<sequence>MGSGAVGGSSTSRSELCKGRMDKGPWIFYSNGRGDREICILRPNHLAGLLENKMITLPSIREKEIQDRSKGDGLSKALVILQTTWFITQCIARKAQGLLISELELVTLAFAALNGLMCFFWWNKPLDIQTTVPVYITLPTSAGASEGNSIQSKVVKFEESAHFGRDESTTFQTEDPRYDQTRTGTVDDGPTRTSSKEGSSNFDSINQQEPSKEIALEQPFEMQSQMRPGNTFTRLCRQTWRILLGVLFRWPLQAVVTVNRRIAEIMPCNTTIPPHLNSWSGFHAAYHG</sequence>
<name>A0A067STC0_GALM3</name>
<dbReference type="STRING" id="685588.A0A067STC0"/>
<dbReference type="PANTHER" id="PTHR35043">
    <property type="entry name" value="TRANSCRIPTION FACTOR DOMAIN-CONTAINING PROTEIN"/>
    <property type="match status" value="1"/>
</dbReference>
<feature type="compositionally biased region" description="Basic and acidic residues" evidence="1">
    <location>
        <begin position="165"/>
        <end position="180"/>
    </location>
</feature>
<accession>A0A067STC0</accession>
<feature type="region of interest" description="Disordered" evidence="1">
    <location>
        <begin position="165"/>
        <end position="209"/>
    </location>
</feature>
<keyword evidence="3" id="KW-1185">Reference proteome</keyword>
<proteinExistence type="predicted"/>
<evidence type="ECO:0000256" key="1">
    <source>
        <dbReference type="SAM" id="MobiDB-lite"/>
    </source>
</evidence>
<dbReference type="Proteomes" id="UP000027222">
    <property type="component" value="Unassembled WGS sequence"/>
</dbReference>
<dbReference type="OrthoDB" id="3029001at2759"/>
<evidence type="ECO:0000313" key="3">
    <source>
        <dbReference type="Proteomes" id="UP000027222"/>
    </source>
</evidence>
<reference evidence="3" key="1">
    <citation type="journal article" date="2014" name="Proc. Natl. Acad. Sci. U.S.A.">
        <title>Extensive sampling of basidiomycete genomes demonstrates inadequacy of the white-rot/brown-rot paradigm for wood decay fungi.</title>
        <authorList>
            <person name="Riley R."/>
            <person name="Salamov A.A."/>
            <person name="Brown D.W."/>
            <person name="Nagy L.G."/>
            <person name="Floudas D."/>
            <person name="Held B.W."/>
            <person name="Levasseur A."/>
            <person name="Lombard V."/>
            <person name="Morin E."/>
            <person name="Otillar R."/>
            <person name="Lindquist E.A."/>
            <person name="Sun H."/>
            <person name="LaButti K.M."/>
            <person name="Schmutz J."/>
            <person name="Jabbour D."/>
            <person name="Luo H."/>
            <person name="Baker S.E."/>
            <person name="Pisabarro A.G."/>
            <person name="Walton J.D."/>
            <person name="Blanchette R.A."/>
            <person name="Henrissat B."/>
            <person name="Martin F."/>
            <person name="Cullen D."/>
            <person name="Hibbett D.S."/>
            <person name="Grigoriev I.V."/>
        </authorList>
    </citation>
    <scope>NUCLEOTIDE SEQUENCE [LARGE SCALE GENOMIC DNA]</scope>
    <source>
        <strain evidence="3">CBS 339.88</strain>
    </source>
</reference>
<feature type="compositionally biased region" description="Polar residues" evidence="1">
    <location>
        <begin position="191"/>
        <end position="209"/>
    </location>
</feature>
<dbReference type="AlphaFoldDB" id="A0A067STC0"/>
<gene>
    <name evidence="2" type="ORF">GALMADRAFT_251919</name>
</gene>
<organism evidence="2 3">
    <name type="scientific">Galerina marginata (strain CBS 339.88)</name>
    <dbReference type="NCBI Taxonomy" id="685588"/>
    <lineage>
        <taxon>Eukaryota</taxon>
        <taxon>Fungi</taxon>
        <taxon>Dikarya</taxon>
        <taxon>Basidiomycota</taxon>
        <taxon>Agaricomycotina</taxon>
        <taxon>Agaricomycetes</taxon>
        <taxon>Agaricomycetidae</taxon>
        <taxon>Agaricales</taxon>
        <taxon>Agaricineae</taxon>
        <taxon>Strophariaceae</taxon>
        <taxon>Galerina</taxon>
    </lineage>
</organism>
<dbReference type="EMBL" id="KL142386">
    <property type="protein sequence ID" value="KDR73307.1"/>
    <property type="molecule type" value="Genomic_DNA"/>
</dbReference>
<dbReference type="HOGENOM" id="CLU_966588_0_0_1"/>
<evidence type="ECO:0000313" key="2">
    <source>
        <dbReference type="EMBL" id="KDR73307.1"/>
    </source>
</evidence>
<protein>
    <submittedName>
        <fullName evidence="2">Uncharacterized protein</fullName>
    </submittedName>
</protein>